<accession>A0A0R3QYX3</accession>
<dbReference type="Proteomes" id="UP000280834">
    <property type="component" value="Unassembled WGS sequence"/>
</dbReference>
<sequence>MKLKNYRLSEENLKSNRFRTLIDMSVKKENRTGPAQIGMEHESVKQLVKLDLHANNYRDGVWGSMRHLVVKDDVEHAFINTLIRGDVSSLTWFESPNQFFEDTCQKNPSLELCNVYYSAINFRDVMLAYGRLPPDAIPGQVLYFIHY</sequence>
<dbReference type="AlphaFoldDB" id="A0A0R3QYX3"/>
<proteinExistence type="predicted"/>
<gene>
    <name evidence="2" type="ORF">BTMF_LOCUS10959</name>
</gene>
<keyword evidence="3" id="KW-1185">Reference proteome</keyword>
<dbReference type="STRING" id="42155.A0A0R3QYX3"/>
<dbReference type="EMBL" id="UZAG01017943">
    <property type="protein sequence ID" value="VDO37389.1"/>
    <property type="molecule type" value="Genomic_DNA"/>
</dbReference>
<protein>
    <submittedName>
        <fullName evidence="4">Peptidase_M1 domain-containing protein</fullName>
    </submittedName>
</protein>
<dbReference type="InterPro" id="IPR049391">
    <property type="entry name" value="FAS_pseudo-KR"/>
</dbReference>
<reference evidence="2 3" key="2">
    <citation type="submission" date="2018-11" db="EMBL/GenBank/DDBJ databases">
        <authorList>
            <consortium name="Pathogen Informatics"/>
        </authorList>
    </citation>
    <scope>NUCLEOTIDE SEQUENCE [LARGE SCALE GENOMIC DNA]</scope>
</reference>
<evidence type="ECO:0000313" key="2">
    <source>
        <dbReference type="EMBL" id="VDO37389.1"/>
    </source>
</evidence>
<reference evidence="4" key="1">
    <citation type="submission" date="2017-02" db="UniProtKB">
        <authorList>
            <consortium name="WormBaseParasite"/>
        </authorList>
    </citation>
    <scope>IDENTIFICATION</scope>
</reference>
<dbReference type="WBParaSite" id="BTMF_0001294701-mRNA-1">
    <property type="protein sequence ID" value="BTMF_0001294701-mRNA-1"/>
    <property type="gene ID" value="BTMF_0001294701"/>
</dbReference>
<organism evidence="4">
    <name type="scientific">Brugia timori</name>
    <dbReference type="NCBI Taxonomy" id="42155"/>
    <lineage>
        <taxon>Eukaryota</taxon>
        <taxon>Metazoa</taxon>
        <taxon>Ecdysozoa</taxon>
        <taxon>Nematoda</taxon>
        <taxon>Chromadorea</taxon>
        <taxon>Rhabditida</taxon>
        <taxon>Spirurina</taxon>
        <taxon>Spiruromorpha</taxon>
        <taxon>Filarioidea</taxon>
        <taxon>Onchocercidae</taxon>
        <taxon>Brugia</taxon>
    </lineage>
</organism>
<feature type="domain" description="Fatty acid synthase pseudo-KR" evidence="1">
    <location>
        <begin position="11"/>
        <end position="69"/>
    </location>
</feature>
<evidence type="ECO:0000259" key="1">
    <source>
        <dbReference type="Pfam" id="PF21149"/>
    </source>
</evidence>
<evidence type="ECO:0000313" key="3">
    <source>
        <dbReference type="Proteomes" id="UP000280834"/>
    </source>
</evidence>
<dbReference type="Pfam" id="PF21149">
    <property type="entry name" value="FAS_pseudo-KR"/>
    <property type="match status" value="1"/>
</dbReference>
<dbReference type="Gene3D" id="3.40.50.720">
    <property type="entry name" value="NAD(P)-binding Rossmann-like Domain"/>
    <property type="match status" value="1"/>
</dbReference>
<dbReference type="Gene3D" id="3.90.180.10">
    <property type="entry name" value="Medium-chain alcohol dehydrogenases, catalytic domain"/>
    <property type="match status" value="1"/>
</dbReference>
<evidence type="ECO:0000313" key="4">
    <source>
        <dbReference type="WBParaSite" id="BTMF_0001294701-mRNA-1"/>
    </source>
</evidence>
<name>A0A0R3QYX3_9BILA</name>